<evidence type="ECO:0000313" key="2">
    <source>
        <dbReference type="Proteomes" id="UP001600941"/>
    </source>
</evidence>
<evidence type="ECO:0000313" key="1">
    <source>
        <dbReference type="EMBL" id="GAA6500625.1"/>
    </source>
</evidence>
<accession>A0ABQ0BVR6</accession>
<dbReference type="Proteomes" id="UP001600941">
    <property type="component" value="Unassembled WGS sequence"/>
</dbReference>
<reference evidence="1 2" key="1">
    <citation type="submission" date="2024-04" db="EMBL/GenBank/DDBJ databases">
        <title>Defined microbial consortia suppress multidrug-resistant proinflammatory Enterobacteriaceae via ecological control.</title>
        <authorList>
            <person name="Furuichi M."/>
            <person name="Kawaguchi T."/>
            <person name="Pust M."/>
            <person name="Yasuma K."/>
            <person name="Plichta D."/>
            <person name="Hasegawa N."/>
            <person name="Ohya T."/>
            <person name="Bhattarai S."/>
            <person name="Sasajima S."/>
            <person name="Aoto Y."/>
            <person name="Tuganbaev T."/>
            <person name="Yaginuma M."/>
            <person name="Ueda M."/>
            <person name="Okahashi N."/>
            <person name="Amafuji K."/>
            <person name="Kiridooshi Y."/>
            <person name="Sugita K."/>
            <person name="Strazar M."/>
            <person name="Skelly A."/>
            <person name="Suda W."/>
            <person name="Hattori M."/>
            <person name="Nakamoto N."/>
            <person name="Caballero S."/>
            <person name="Norman J."/>
            <person name="Olle B."/>
            <person name="Tanoue T."/>
            <person name="Arita M."/>
            <person name="Bucci V."/>
            <person name="Atarashi K."/>
            <person name="Xavier R."/>
            <person name="Honda K."/>
        </authorList>
    </citation>
    <scope>NUCLEOTIDE SEQUENCE [LARGE SCALE GENOMIC DNA]</scope>
    <source>
        <strain evidence="2">k34-0107-D12</strain>
    </source>
</reference>
<dbReference type="EMBL" id="BAABZQ010000001">
    <property type="protein sequence ID" value="GAA6500625.1"/>
    <property type="molecule type" value="Genomic_DNA"/>
</dbReference>
<organism evidence="1 2">
    <name type="scientific">Blautia parvula</name>
    <dbReference type="NCBI Taxonomy" id="2877527"/>
    <lineage>
        <taxon>Bacteria</taxon>
        <taxon>Bacillati</taxon>
        <taxon>Bacillota</taxon>
        <taxon>Clostridia</taxon>
        <taxon>Lachnospirales</taxon>
        <taxon>Lachnospiraceae</taxon>
        <taxon>Blautia</taxon>
    </lineage>
</organism>
<comment type="caution">
    <text evidence="1">The sequence shown here is derived from an EMBL/GenBank/DDBJ whole genome shotgun (WGS) entry which is preliminary data.</text>
</comment>
<proteinExistence type="predicted"/>
<gene>
    <name evidence="1" type="ORF">K340107D12_34410</name>
</gene>
<protein>
    <submittedName>
        <fullName evidence="1">Uncharacterized protein</fullName>
    </submittedName>
</protein>
<sequence length="89" mass="10173">MKKPEFLNTVTIGQTRQKYRDNVKALDNICLLVSTGSLEEVKQIAGESLINKVVTELLVQQEYIREREKANWGWDRGVTDFSKQGSCIL</sequence>
<dbReference type="RefSeq" id="WP_276690568.1">
    <property type="nucleotide sequence ID" value="NZ_BAABZQ010000001.1"/>
</dbReference>
<keyword evidence="2" id="KW-1185">Reference proteome</keyword>
<name>A0ABQ0BVR6_9FIRM</name>